<evidence type="ECO:0000259" key="2">
    <source>
        <dbReference type="PROSITE" id="PS50175"/>
    </source>
</evidence>
<dbReference type="PROSITE" id="PS00141">
    <property type="entry name" value="ASP_PROTEASE"/>
    <property type="match status" value="1"/>
</dbReference>
<dbReference type="InterPro" id="IPR001995">
    <property type="entry name" value="Peptidase_A2_cat"/>
</dbReference>
<dbReference type="GO" id="GO:0006508">
    <property type="term" value="P:proteolysis"/>
    <property type="evidence" value="ECO:0007669"/>
    <property type="project" value="InterPro"/>
</dbReference>
<gene>
    <name evidence="3" type="ORF">E2C01_100883</name>
</gene>
<feature type="region of interest" description="Disordered" evidence="1">
    <location>
        <begin position="1"/>
        <end position="54"/>
    </location>
</feature>
<comment type="caution">
    <text evidence="3">The sequence shown here is derived from an EMBL/GenBank/DDBJ whole genome shotgun (WGS) entry which is preliminary data.</text>
</comment>
<protein>
    <recommendedName>
        <fullName evidence="2">Peptidase A2 domain-containing protein</fullName>
    </recommendedName>
</protein>
<feature type="region of interest" description="Disordered" evidence="1">
    <location>
        <begin position="77"/>
        <end position="96"/>
    </location>
</feature>
<evidence type="ECO:0000313" key="3">
    <source>
        <dbReference type="EMBL" id="MPD05152.1"/>
    </source>
</evidence>
<dbReference type="PROSITE" id="PS50175">
    <property type="entry name" value="ASP_PROT_RETROV"/>
    <property type="match status" value="1"/>
</dbReference>
<keyword evidence="4" id="KW-1185">Reference proteome</keyword>
<evidence type="ECO:0000313" key="4">
    <source>
        <dbReference type="Proteomes" id="UP000324222"/>
    </source>
</evidence>
<dbReference type="OrthoDB" id="6379273at2759"/>
<dbReference type="AlphaFoldDB" id="A0A5B7K497"/>
<proteinExistence type="predicted"/>
<dbReference type="EMBL" id="VSRR010144675">
    <property type="protein sequence ID" value="MPD05152.1"/>
    <property type="molecule type" value="Genomic_DNA"/>
</dbReference>
<evidence type="ECO:0000256" key="1">
    <source>
        <dbReference type="SAM" id="MobiDB-lite"/>
    </source>
</evidence>
<feature type="compositionally biased region" description="Polar residues" evidence="1">
    <location>
        <begin position="33"/>
        <end position="54"/>
    </location>
</feature>
<organism evidence="3 4">
    <name type="scientific">Portunus trituberculatus</name>
    <name type="common">Swimming crab</name>
    <name type="synonym">Neptunus trituberculatus</name>
    <dbReference type="NCBI Taxonomy" id="210409"/>
    <lineage>
        <taxon>Eukaryota</taxon>
        <taxon>Metazoa</taxon>
        <taxon>Ecdysozoa</taxon>
        <taxon>Arthropoda</taxon>
        <taxon>Crustacea</taxon>
        <taxon>Multicrustacea</taxon>
        <taxon>Malacostraca</taxon>
        <taxon>Eumalacostraca</taxon>
        <taxon>Eucarida</taxon>
        <taxon>Decapoda</taxon>
        <taxon>Pleocyemata</taxon>
        <taxon>Brachyura</taxon>
        <taxon>Eubrachyura</taxon>
        <taxon>Portunoidea</taxon>
        <taxon>Portunidae</taxon>
        <taxon>Portuninae</taxon>
        <taxon>Portunus</taxon>
    </lineage>
</organism>
<sequence>MDTSRNSASLPGPAKPKPQKSKKNGHATIHVARTQSPSGAPRTTRQQAGSVRRVQSTAWVKPTLSPTIRVIVTHGERSSSMKVISDTGADTTVIGP</sequence>
<reference evidence="3 4" key="1">
    <citation type="submission" date="2019-05" db="EMBL/GenBank/DDBJ databases">
        <title>Another draft genome of Portunus trituberculatus and its Hox gene families provides insights of decapod evolution.</title>
        <authorList>
            <person name="Jeong J.-H."/>
            <person name="Song I."/>
            <person name="Kim S."/>
            <person name="Choi T."/>
            <person name="Kim D."/>
            <person name="Ryu S."/>
            <person name="Kim W."/>
        </authorList>
    </citation>
    <scope>NUCLEOTIDE SEQUENCE [LARGE SCALE GENOMIC DNA]</scope>
    <source>
        <tissue evidence="3">Muscle</tissue>
    </source>
</reference>
<dbReference type="InterPro" id="IPR001969">
    <property type="entry name" value="Aspartic_peptidase_AS"/>
</dbReference>
<feature type="domain" description="Peptidase A2" evidence="2">
    <location>
        <begin position="81"/>
        <end position="96"/>
    </location>
</feature>
<dbReference type="GO" id="GO:0004190">
    <property type="term" value="F:aspartic-type endopeptidase activity"/>
    <property type="evidence" value="ECO:0007669"/>
    <property type="project" value="InterPro"/>
</dbReference>
<name>A0A5B7K497_PORTR</name>
<dbReference type="Proteomes" id="UP000324222">
    <property type="component" value="Unassembled WGS sequence"/>
</dbReference>
<accession>A0A5B7K497</accession>